<keyword evidence="3" id="KW-1185">Reference proteome</keyword>
<keyword evidence="1" id="KW-0472">Membrane</keyword>
<feature type="transmembrane region" description="Helical" evidence="1">
    <location>
        <begin position="107"/>
        <end position="126"/>
    </location>
</feature>
<evidence type="ECO:0000313" key="2">
    <source>
        <dbReference type="EMBL" id="MFE8701473.1"/>
    </source>
</evidence>
<sequence length="205" mass="22746">MRLIYKILFFIVGLLILTNGVALTIKADLGAGSWDALNVGLSNTIGFTVGTWVIIVGLILIFVNGYLLKKRPDFLAIITITLVGFLIDFWLLIVYRNLEAEVFGYQLVLLLVGMLMIGIGISIYLQPKFPLIPIDNLMLAIQFRLKVNLMVAKTIGEAIALTLAFIVKGPIGLGTIIVTFLIGPIIQFFFPYFEKLLNKLLEKQG</sequence>
<evidence type="ECO:0000313" key="3">
    <source>
        <dbReference type="Proteomes" id="UP001601059"/>
    </source>
</evidence>
<organism evidence="2 3">
    <name type="scientific">Cytobacillus spartinae</name>
    <dbReference type="NCBI Taxonomy" id="3299023"/>
    <lineage>
        <taxon>Bacteria</taxon>
        <taxon>Bacillati</taxon>
        <taxon>Bacillota</taxon>
        <taxon>Bacilli</taxon>
        <taxon>Bacillales</taxon>
        <taxon>Bacillaceae</taxon>
        <taxon>Cytobacillus</taxon>
    </lineage>
</organism>
<feature type="transmembrane region" description="Helical" evidence="1">
    <location>
        <begin position="147"/>
        <end position="167"/>
    </location>
</feature>
<dbReference type="EMBL" id="JBIACK010000005">
    <property type="protein sequence ID" value="MFE8701473.1"/>
    <property type="molecule type" value="Genomic_DNA"/>
</dbReference>
<evidence type="ECO:0000256" key="1">
    <source>
        <dbReference type="SAM" id="Phobius"/>
    </source>
</evidence>
<dbReference type="RefSeq" id="WP_389361434.1">
    <property type="nucleotide sequence ID" value="NZ_JBIACK010000005.1"/>
</dbReference>
<comment type="caution">
    <text evidence="2">The sequence shown here is derived from an EMBL/GenBank/DDBJ whole genome shotgun (WGS) entry which is preliminary data.</text>
</comment>
<dbReference type="PANTHER" id="PTHR40078">
    <property type="entry name" value="INTEGRAL MEMBRANE PROTEIN-RELATED"/>
    <property type="match status" value="1"/>
</dbReference>
<dbReference type="Proteomes" id="UP001601059">
    <property type="component" value="Unassembled WGS sequence"/>
</dbReference>
<accession>A0ABW6KB53</accession>
<protein>
    <submittedName>
        <fullName evidence="2">YitT family protein</fullName>
    </submittedName>
</protein>
<dbReference type="PANTHER" id="PTHR40078:SF1">
    <property type="entry name" value="INTEGRAL MEMBRANE PROTEIN"/>
    <property type="match status" value="1"/>
</dbReference>
<keyword evidence="1" id="KW-0812">Transmembrane</keyword>
<gene>
    <name evidence="2" type="ORF">ACFYKX_12790</name>
</gene>
<proteinExistence type="predicted"/>
<feature type="transmembrane region" description="Helical" evidence="1">
    <location>
        <begin position="74"/>
        <end position="95"/>
    </location>
</feature>
<dbReference type="Pfam" id="PF19700">
    <property type="entry name" value="DUF6198"/>
    <property type="match status" value="1"/>
</dbReference>
<feature type="transmembrane region" description="Helical" evidence="1">
    <location>
        <begin position="173"/>
        <end position="193"/>
    </location>
</feature>
<feature type="transmembrane region" description="Helical" evidence="1">
    <location>
        <begin position="46"/>
        <end position="67"/>
    </location>
</feature>
<reference evidence="2 3" key="1">
    <citation type="submission" date="2024-08" db="EMBL/GenBank/DDBJ databases">
        <title>Two novel Cytobacillus novel species.</title>
        <authorList>
            <person name="Liu G."/>
        </authorList>
    </citation>
    <scope>NUCLEOTIDE SEQUENCE [LARGE SCALE GENOMIC DNA]</scope>
    <source>
        <strain evidence="2 3">FJAT-54145</strain>
    </source>
</reference>
<keyword evidence="1" id="KW-1133">Transmembrane helix</keyword>
<dbReference type="InterPro" id="IPR038750">
    <property type="entry name" value="YczE/YyaS-like"/>
</dbReference>
<name>A0ABW6KB53_9BACI</name>